<keyword evidence="3 12" id="KW-0808">Transferase</keyword>
<keyword evidence="9" id="KW-0460">Magnesium</keyword>
<comment type="similarity">
    <text evidence="12 13">Belongs to the DnaG primase family.</text>
</comment>
<evidence type="ECO:0000256" key="1">
    <source>
        <dbReference type="ARBA" id="ARBA00022478"/>
    </source>
</evidence>
<keyword evidence="6 12" id="KW-0479">Metal-binding</keyword>
<dbReference type="Gene3D" id="3.90.580.10">
    <property type="entry name" value="Zinc finger, CHC2-type domain"/>
    <property type="match status" value="1"/>
</dbReference>
<name>R4YKJ0_OLEAN</name>
<dbReference type="Gene3D" id="3.90.980.10">
    <property type="entry name" value="DNA primase, catalytic core, N-terminal domain"/>
    <property type="match status" value="1"/>
</dbReference>
<keyword evidence="4 12" id="KW-0548">Nucleotidyltransferase</keyword>
<dbReference type="KEGG" id="oai:OLEAN_C08900"/>
<feature type="compositionally biased region" description="Polar residues" evidence="15">
    <location>
        <begin position="439"/>
        <end position="481"/>
    </location>
</feature>
<evidence type="ECO:0000259" key="16">
    <source>
        <dbReference type="PROSITE" id="PS50880"/>
    </source>
</evidence>
<evidence type="ECO:0000256" key="2">
    <source>
        <dbReference type="ARBA" id="ARBA00022515"/>
    </source>
</evidence>
<dbReference type="GO" id="GO:0000428">
    <property type="term" value="C:DNA-directed RNA polymerase complex"/>
    <property type="evidence" value="ECO:0007669"/>
    <property type="project" value="UniProtKB-KW"/>
</dbReference>
<organism evidence="17 18">
    <name type="scientific">Oleispira antarctica RB-8</name>
    <dbReference type="NCBI Taxonomy" id="698738"/>
    <lineage>
        <taxon>Bacteria</taxon>
        <taxon>Pseudomonadati</taxon>
        <taxon>Pseudomonadota</taxon>
        <taxon>Gammaproteobacteria</taxon>
        <taxon>Oceanospirillales</taxon>
        <taxon>Oceanospirillaceae</taxon>
        <taxon>Oleispira</taxon>
    </lineage>
</organism>
<evidence type="ECO:0000256" key="9">
    <source>
        <dbReference type="ARBA" id="ARBA00022842"/>
    </source>
</evidence>
<evidence type="ECO:0000256" key="11">
    <source>
        <dbReference type="ARBA" id="ARBA00023163"/>
    </source>
</evidence>
<dbReference type="Pfam" id="PF08278">
    <property type="entry name" value="DnaG_DnaB_bind"/>
    <property type="match status" value="1"/>
</dbReference>
<dbReference type="InterPro" id="IPR019475">
    <property type="entry name" value="DNA_primase_DnaB-bd"/>
</dbReference>
<evidence type="ECO:0000256" key="6">
    <source>
        <dbReference type="ARBA" id="ARBA00022723"/>
    </source>
</evidence>
<evidence type="ECO:0000256" key="3">
    <source>
        <dbReference type="ARBA" id="ARBA00022679"/>
    </source>
</evidence>
<comment type="cofactor">
    <cofactor evidence="12 13 14">
        <name>Zn(2+)</name>
        <dbReference type="ChEBI" id="CHEBI:29105"/>
    </cofactor>
    <text evidence="12 13 14">Binds 1 zinc ion per monomer.</text>
</comment>
<dbReference type="SMART" id="SM00400">
    <property type="entry name" value="ZnF_CHCC"/>
    <property type="match status" value="1"/>
</dbReference>
<dbReference type="HAMAP" id="MF_00974">
    <property type="entry name" value="DNA_primase_DnaG"/>
    <property type="match status" value="1"/>
</dbReference>
<evidence type="ECO:0000256" key="4">
    <source>
        <dbReference type="ARBA" id="ARBA00022695"/>
    </source>
</evidence>
<dbReference type="SUPFAM" id="SSF56731">
    <property type="entry name" value="DNA primase core"/>
    <property type="match status" value="1"/>
</dbReference>
<dbReference type="Gene3D" id="1.10.860.10">
    <property type="entry name" value="DNAb Helicase, Chain A"/>
    <property type="match status" value="1"/>
</dbReference>
<evidence type="ECO:0000256" key="8">
    <source>
        <dbReference type="ARBA" id="ARBA00022833"/>
    </source>
</evidence>
<evidence type="ECO:0000256" key="7">
    <source>
        <dbReference type="ARBA" id="ARBA00022771"/>
    </source>
</evidence>
<reference evidence="17 18" key="1">
    <citation type="journal article" date="2013" name="Nat. Commun.">
        <title>Genome sequence and functional genomic analysis of the oil-degrading bacterium Oleispira antarctica.</title>
        <authorList>
            <person name="Kube M."/>
            <person name="Chernikova T.N."/>
            <person name="Al-Ramahi Y."/>
            <person name="Beloqui A."/>
            <person name="Lopez-Cortez N."/>
            <person name="Guazzaroni M.E."/>
            <person name="Heipieper H.J."/>
            <person name="Klages S."/>
            <person name="Kotsyurbenko O.R."/>
            <person name="Langer I."/>
            <person name="Nechitaylo T.Y."/>
            <person name="Lunsdorf H."/>
            <person name="Fernandez M."/>
            <person name="Juarez S."/>
            <person name="Ciordia S."/>
            <person name="Singer A."/>
            <person name="Kagan O."/>
            <person name="Egorova O."/>
            <person name="Petit P.A."/>
            <person name="Stogios P."/>
            <person name="Kim Y."/>
            <person name="Tchigvintsev A."/>
            <person name="Flick R."/>
            <person name="Denaro R."/>
            <person name="Genovese M."/>
            <person name="Albar J.P."/>
            <person name="Reva O.N."/>
            <person name="Martinez-Gomariz M."/>
            <person name="Tran H."/>
            <person name="Ferrer M."/>
            <person name="Savchenko A."/>
            <person name="Yakunin A.F."/>
            <person name="Yakimov M.M."/>
            <person name="Golyshina O.V."/>
            <person name="Reinhardt R."/>
            <person name="Golyshin P.N."/>
        </authorList>
    </citation>
    <scope>NUCLEOTIDE SEQUENCE [LARGE SCALE GENOMIC DNA]</scope>
</reference>
<dbReference type="InterPro" id="IPR050219">
    <property type="entry name" value="DnaG_primase"/>
</dbReference>
<dbReference type="OrthoDB" id="9803773at2"/>
<feature type="domain" description="Toprim" evidence="16">
    <location>
        <begin position="265"/>
        <end position="347"/>
    </location>
</feature>
<dbReference type="Pfam" id="PF13662">
    <property type="entry name" value="Toprim_4"/>
    <property type="match status" value="1"/>
</dbReference>
<dbReference type="FunFam" id="3.90.580.10:FF:000001">
    <property type="entry name" value="DNA primase"/>
    <property type="match status" value="1"/>
</dbReference>
<dbReference type="InterPro" id="IPR006295">
    <property type="entry name" value="DNA_primase_DnaG"/>
</dbReference>
<protein>
    <recommendedName>
        <fullName evidence="12 13">DNA primase</fullName>
        <ecNumber evidence="12">2.7.7.101</ecNumber>
    </recommendedName>
</protein>
<feature type="zinc finger region" description="CHC2-type" evidence="12 14">
    <location>
        <begin position="40"/>
        <end position="64"/>
    </location>
</feature>
<dbReference type="InterPro" id="IPR006171">
    <property type="entry name" value="TOPRIM_dom"/>
</dbReference>
<accession>R4YKJ0</accession>
<feature type="region of interest" description="Disordered" evidence="15">
    <location>
        <begin position="439"/>
        <end position="493"/>
    </location>
</feature>
<dbReference type="NCBIfam" id="TIGR01391">
    <property type="entry name" value="dnaG"/>
    <property type="match status" value="1"/>
</dbReference>
<gene>
    <name evidence="12 17" type="primary">dnaG</name>
    <name evidence="17" type="ORF">OLEAN_C08900</name>
</gene>
<keyword evidence="5 12" id="KW-0235">DNA replication</keyword>
<dbReference type="PANTHER" id="PTHR30313">
    <property type="entry name" value="DNA PRIMASE"/>
    <property type="match status" value="1"/>
</dbReference>
<dbReference type="InterPro" id="IPR030846">
    <property type="entry name" value="DnaG_bac"/>
</dbReference>
<dbReference type="GO" id="GO:1990077">
    <property type="term" value="C:primosome complex"/>
    <property type="evidence" value="ECO:0007669"/>
    <property type="project" value="UniProtKB-KW"/>
</dbReference>
<dbReference type="InterPro" id="IPR002694">
    <property type="entry name" value="Znf_CHC2"/>
</dbReference>
<dbReference type="Pfam" id="PF08275">
    <property type="entry name" value="DNAG_N"/>
    <property type="match status" value="1"/>
</dbReference>
<evidence type="ECO:0000313" key="17">
    <source>
        <dbReference type="EMBL" id="CCK75066.1"/>
    </source>
</evidence>
<evidence type="ECO:0000256" key="15">
    <source>
        <dbReference type="SAM" id="MobiDB-lite"/>
    </source>
</evidence>
<dbReference type="Gene3D" id="1.20.50.20">
    <property type="entry name" value="DnaG, RNA polymerase domain, helical bundle"/>
    <property type="match status" value="1"/>
</dbReference>
<dbReference type="PANTHER" id="PTHR30313:SF2">
    <property type="entry name" value="DNA PRIMASE"/>
    <property type="match status" value="1"/>
</dbReference>
<evidence type="ECO:0000313" key="18">
    <source>
        <dbReference type="Proteomes" id="UP000032749"/>
    </source>
</evidence>
<dbReference type="PROSITE" id="PS50880">
    <property type="entry name" value="TOPRIM"/>
    <property type="match status" value="1"/>
</dbReference>
<dbReference type="GO" id="GO:0008270">
    <property type="term" value="F:zinc ion binding"/>
    <property type="evidence" value="ECO:0007669"/>
    <property type="project" value="UniProtKB-UniRule"/>
</dbReference>
<keyword evidence="1 12" id="KW-0240">DNA-directed RNA polymerase</keyword>
<dbReference type="PIRSF" id="PIRSF002811">
    <property type="entry name" value="DnaG"/>
    <property type="match status" value="1"/>
</dbReference>
<dbReference type="EMBL" id="FO203512">
    <property type="protein sequence ID" value="CCK75066.1"/>
    <property type="molecule type" value="Genomic_DNA"/>
</dbReference>
<dbReference type="EC" id="2.7.7.101" evidence="12"/>
<dbReference type="Proteomes" id="UP000032749">
    <property type="component" value="Chromosome"/>
</dbReference>
<dbReference type="AlphaFoldDB" id="R4YKJ0"/>
<dbReference type="GO" id="GO:0003899">
    <property type="term" value="F:DNA-directed RNA polymerase activity"/>
    <property type="evidence" value="ECO:0007669"/>
    <property type="project" value="UniProtKB-UniRule"/>
</dbReference>
<evidence type="ECO:0000256" key="10">
    <source>
        <dbReference type="ARBA" id="ARBA00023125"/>
    </source>
</evidence>
<proteinExistence type="inferred from homology"/>
<dbReference type="FunFam" id="3.40.1360.10:FF:000002">
    <property type="entry name" value="DNA primase"/>
    <property type="match status" value="1"/>
</dbReference>
<dbReference type="InterPro" id="IPR013173">
    <property type="entry name" value="DNA_primase_DnaG_DnaB-bd_dom"/>
</dbReference>
<dbReference type="STRING" id="698738.OLEAN_C08900"/>
<comment type="domain">
    <text evidence="12">Contains an N-terminal zinc-binding domain, a central core domain that contains the primase activity, and a C-terminal DnaB-binding domain.</text>
</comment>
<comment type="catalytic activity">
    <reaction evidence="12">
        <text>ssDNA + n NTP = ssDNA/pppN(pN)n-1 hybrid + (n-1) diphosphate.</text>
        <dbReference type="EC" id="2.7.7.101"/>
    </reaction>
</comment>
<evidence type="ECO:0000256" key="14">
    <source>
        <dbReference type="PIRSR" id="PIRSR002811-1"/>
    </source>
</evidence>
<evidence type="ECO:0000256" key="13">
    <source>
        <dbReference type="PIRNR" id="PIRNR002811"/>
    </source>
</evidence>
<dbReference type="PATRIC" id="fig|698738.3.peg.930"/>
<dbReference type="SUPFAM" id="SSF117023">
    <property type="entry name" value="DNA primase DnaG, C-terminal domain"/>
    <property type="match status" value="1"/>
</dbReference>
<dbReference type="Pfam" id="PF01807">
    <property type="entry name" value="Zn_ribbon_DnaG"/>
    <property type="match status" value="1"/>
</dbReference>
<dbReference type="InterPro" id="IPR034151">
    <property type="entry name" value="TOPRIM_DnaG_bac"/>
</dbReference>
<dbReference type="GO" id="GO:0006269">
    <property type="term" value="P:DNA replication, synthesis of primer"/>
    <property type="evidence" value="ECO:0007669"/>
    <property type="project" value="UniProtKB-UniRule"/>
</dbReference>
<keyword evidence="10 12" id="KW-0238">DNA-binding</keyword>
<evidence type="ECO:0000256" key="12">
    <source>
        <dbReference type="HAMAP-Rule" id="MF_00974"/>
    </source>
</evidence>
<comment type="subunit">
    <text evidence="12">Monomer. Interacts with DnaB.</text>
</comment>
<keyword evidence="2 12" id="KW-0639">Primosome</keyword>
<keyword evidence="11 12" id="KW-0804">Transcription</keyword>
<dbReference type="SUPFAM" id="SSF57783">
    <property type="entry name" value="Zinc beta-ribbon"/>
    <property type="match status" value="1"/>
</dbReference>
<dbReference type="CDD" id="cd03364">
    <property type="entry name" value="TOPRIM_DnaG_primases"/>
    <property type="match status" value="1"/>
</dbReference>
<dbReference type="InterPro" id="IPR016136">
    <property type="entry name" value="DNA_helicase_N/primase_C"/>
</dbReference>
<sequence>MAGRIPQNFIDDLISRLDIIDVVSARIRLKKAGKNYSACCPFHNEKTPSFTVSPDKQFYYCFGCGATGSAVKFVMEFDGLEFPDAVEKLAGDLNIEVPREGNTQQNREPQYRELHALTQKAADFFELQLRTSKDKDKAISYLKDRGLSGKAAKFFSIGYAPPSWDNLQNALAPGEKNDSTNNKTIKQLISCGMTIEKEDGRTYDRFRDRVMFPIRNVKGQVIAFGGRVLGDEKPKYLNSPETPIFHKGQELYGLYEARKIRQKLTRMIIVEGYMDVVALAEYGIHYAVATLGTSTSEHHIRRLFKVVPEIIFCFDGDNAGRKAALRAMETVIPALQDGLQARFLFLPDGEDPDTIVRKEGKEAFEKRLDNSKHLPEFLFDNVKEQVDFDTLDGKARFGQLAAPLISRLPTGMLKELMQQQLSQETGIKQEILAKLLPTESEQPNQHSASPQRVSLQPSKDSIEKQNQQSSAHTNPHNSDTSPHYDGPDFDNHEEYEFDVGDFIDTDGITQPSLRAAVTVNHKENKQLASMTEKALTLLIKFPESAQHVEPLADFEPEDENERLLCETLKKLKRSPQNSSIGLLILWTGSPYTDYIKSIANKKLDYSIDVDASHYIQGTLQNLHHRALRREWQALQNKVATESISKLTSEEKARYLALPKQLKKHKK</sequence>
<dbReference type="InterPro" id="IPR036977">
    <property type="entry name" value="DNA_primase_Znf_CHC2"/>
</dbReference>
<dbReference type="GO" id="GO:0003677">
    <property type="term" value="F:DNA binding"/>
    <property type="evidence" value="ECO:0007669"/>
    <property type="project" value="UniProtKB-KW"/>
</dbReference>
<dbReference type="GO" id="GO:0005737">
    <property type="term" value="C:cytoplasm"/>
    <property type="evidence" value="ECO:0007669"/>
    <property type="project" value="TreeGrafter"/>
</dbReference>
<keyword evidence="18" id="KW-1185">Reference proteome</keyword>
<evidence type="ECO:0000256" key="5">
    <source>
        <dbReference type="ARBA" id="ARBA00022705"/>
    </source>
</evidence>
<keyword evidence="7 12" id="KW-0863">Zinc-finger</keyword>
<comment type="function">
    <text evidence="12 13">RNA polymerase that catalyzes the synthesis of short RNA molecules used as primers for DNA polymerase during DNA replication.</text>
</comment>
<dbReference type="InterPro" id="IPR037068">
    <property type="entry name" value="DNA_primase_core_N_sf"/>
</dbReference>
<dbReference type="SMART" id="SM00493">
    <property type="entry name" value="TOPRIM"/>
    <property type="match status" value="1"/>
</dbReference>
<dbReference type="Pfam" id="PF10410">
    <property type="entry name" value="DnaB_bind"/>
    <property type="match status" value="1"/>
</dbReference>
<dbReference type="FunFam" id="3.90.980.10:FF:000001">
    <property type="entry name" value="DNA primase"/>
    <property type="match status" value="1"/>
</dbReference>
<dbReference type="HOGENOM" id="CLU_013501_5_4_6"/>
<dbReference type="InterPro" id="IPR013264">
    <property type="entry name" value="DNAG_N"/>
</dbReference>
<dbReference type="Gene3D" id="3.40.1360.10">
    <property type="match status" value="1"/>
</dbReference>
<keyword evidence="8 12" id="KW-0862">Zinc</keyword>